<keyword evidence="1" id="KW-1133">Transmembrane helix</keyword>
<sequence length="143" mass="16147">MSIGENNVNPIQQGKDVVQDLLARWFGKWGGGRFFVIMVAVLISIAVIIDISEYTMKAWRYLSGFSTKHTSMLTTDELEVANEWVIRVNSGATFSQVNAYKDRLFRVALLEGEPWRHFTLNLRIVRDPKTKGGSSSNRVGNLP</sequence>
<protein>
    <submittedName>
        <fullName evidence="2">Uncharacterized protein</fullName>
    </submittedName>
</protein>
<dbReference type="AlphaFoldDB" id="A0A450YRM1"/>
<keyword evidence="1" id="KW-0472">Membrane</keyword>
<organism evidence="2">
    <name type="scientific">Candidatus Kentrum sp. TC</name>
    <dbReference type="NCBI Taxonomy" id="2126339"/>
    <lineage>
        <taxon>Bacteria</taxon>
        <taxon>Pseudomonadati</taxon>
        <taxon>Pseudomonadota</taxon>
        <taxon>Gammaproteobacteria</taxon>
        <taxon>Candidatus Kentrum</taxon>
    </lineage>
</organism>
<accession>A0A450YRM1</accession>
<feature type="transmembrane region" description="Helical" evidence="1">
    <location>
        <begin position="34"/>
        <end position="52"/>
    </location>
</feature>
<evidence type="ECO:0000313" key="2">
    <source>
        <dbReference type="EMBL" id="VFK44201.1"/>
    </source>
</evidence>
<dbReference type="EMBL" id="CAADFT010000032">
    <property type="protein sequence ID" value="VFK44201.1"/>
    <property type="molecule type" value="Genomic_DNA"/>
</dbReference>
<reference evidence="2" key="1">
    <citation type="submission" date="2019-02" db="EMBL/GenBank/DDBJ databases">
        <authorList>
            <person name="Gruber-Vodicka R. H."/>
            <person name="Seah K. B. B."/>
        </authorList>
    </citation>
    <scope>NUCLEOTIDE SEQUENCE</scope>
    <source>
        <strain evidence="2">BECK_BZ125</strain>
    </source>
</reference>
<keyword evidence="1" id="KW-0812">Transmembrane</keyword>
<gene>
    <name evidence="2" type="ORF">BECKTC1821E_GA0114239_103231</name>
</gene>
<name>A0A450YRM1_9GAMM</name>
<evidence type="ECO:0000256" key="1">
    <source>
        <dbReference type="SAM" id="Phobius"/>
    </source>
</evidence>
<proteinExistence type="predicted"/>